<evidence type="ECO:0000256" key="1">
    <source>
        <dbReference type="SAM" id="MobiDB-lite"/>
    </source>
</evidence>
<dbReference type="Proteomes" id="UP000635278">
    <property type="component" value="Unassembled WGS sequence"/>
</dbReference>
<dbReference type="RefSeq" id="WP_173584687.1">
    <property type="nucleotide sequence ID" value="NZ_WOTB01000031.1"/>
</dbReference>
<sequence>MSGMPHFPTFRGPIAKMSDYRNGRYIGGRGRKKPYDGPGAALLGLPARPIEPKNPQGRPRAWHDCARLFELARQHPDKSFTFLLGLLWENQKTGGKENFIKHRRDRAPAGLRELVGKIQEIKMKDRILK</sequence>
<gene>
    <name evidence="2" type="ORF">GOB93_16950</name>
</gene>
<keyword evidence="3" id="KW-1185">Reference proteome</keyword>
<proteinExistence type="predicted"/>
<name>A0ABX0JSM8_9PROT</name>
<reference evidence="2 3" key="1">
    <citation type="journal article" date="2020" name="Int. J. Syst. Evol. Microbiol.">
        <title>Novel acetic acid bacteria from cider fermentations: Acetobacter conturbans sp. nov. and Acetobacter fallax sp. nov.</title>
        <authorList>
            <person name="Sombolestani A.S."/>
            <person name="Cleenwerck I."/>
            <person name="Cnockaert M."/>
            <person name="Borremans W."/>
            <person name="Wieme A.D."/>
            <person name="De Vuyst L."/>
            <person name="Vandamme P."/>
        </authorList>
    </citation>
    <scope>NUCLEOTIDE SEQUENCE [LARGE SCALE GENOMIC DNA]</scope>
    <source>
        <strain evidence="2 3">LMG 30640</strain>
    </source>
</reference>
<accession>A0ABX0JSM8</accession>
<protein>
    <submittedName>
        <fullName evidence="2">Uncharacterized protein</fullName>
    </submittedName>
</protein>
<feature type="region of interest" description="Disordered" evidence="1">
    <location>
        <begin position="21"/>
        <end position="40"/>
    </location>
</feature>
<dbReference type="EMBL" id="WOTB01000031">
    <property type="protein sequence ID" value="NHN86312.1"/>
    <property type="molecule type" value="Genomic_DNA"/>
</dbReference>
<comment type="caution">
    <text evidence="2">The sequence shown here is derived from an EMBL/GenBank/DDBJ whole genome shotgun (WGS) entry which is preliminary data.</text>
</comment>
<evidence type="ECO:0000313" key="2">
    <source>
        <dbReference type="EMBL" id="NHN86312.1"/>
    </source>
</evidence>
<evidence type="ECO:0000313" key="3">
    <source>
        <dbReference type="Proteomes" id="UP000635278"/>
    </source>
</evidence>
<organism evidence="2 3">
    <name type="scientific">Acetobacter musti</name>
    <dbReference type="NCBI Taxonomy" id="864732"/>
    <lineage>
        <taxon>Bacteria</taxon>
        <taxon>Pseudomonadati</taxon>
        <taxon>Pseudomonadota</taxon>
        <taxon>Alphaproteobacteria</taxon>
        <taxon>Acetobacterales</taxon>
        <taxon>Acetobacteraceae</taxon>
        <taxon>Acetobacter</taxon>
    </lineage>
</organism>